<dbReference type="RefSeq" id="WP_046231810.1">
    <property type="nucleotide sequence ID" value="NZ_FONN01000006.1"/>
</dbReference>
<dbReference type="OrthoDB" id="2611301at2"/>
<gene>
    <name evidence="1" type="ORF">SAMN04487969_10648</name>
</gene>
<dbReference type="InterPro" id="IPR056209">
    <property type="entry name" value="SU10_adaptor"/>
</dbReference>
<proteinExistence type="predicted"/>
<evidence type="ECO:0000313" key="2">
    <source>
        <dbReference type="Proteomes" id="UP000183410"/>
    </source>
</evidence>
<dbReference type="Proteomes" id="UP000183410">
    <property type="component" value="Unassembled WGS sequence"/>
</dbReference>
<name>A0A1I2D1U2_9BACL</name>
<evidence type="ECO:0000313" key="1">
    <source>
        <dbReference type="EMBL" id="SFE74445.1"/>
    </source>
</evidence>
<dbReference type="Pfam" id="PF24175">
    <property type="entry name" value="SU10_adaptor"/>
    <property type="match status" value="1"/>
</dbReference>
<protein>
    <submittedName>
        <fullName evidence="1">Uncharacterized protein</fullName>
    </submittedName>
</protein>
<keyword evidence="2" id="KW-1185">Reference proteome</keyword>
<dbReference type="AlphaFoldDB" id="A0A1I2D1U2"/>
<sequence>MNVGELIERVRLEIFNDLTDAEIVGRFNELSRRLFRSFPLPNKEHIFVTAATNGYVLPADCPEDRIQLVTVGGMSYTKISPNLQGPPNFYAKMIGGKLYLEPNPIQSEVVLLYRQRPPALSAGRLADTPGLPEDYHGLYIYDAAAWIAGLQKDVDMLNNFRAEFISLLQDAQRDIKTMGIRRVKETTLW</sequence>
<accession>A0A1I2D1U2</accession>
<reference evidence="2" key="1">
    <citation type="submission" date="2016-10" db="EMBL/GenBank/DDBJ databases">
        <authorList>
            <person name="Varghese N."/>
            <person name="Submissions S."/>
        </authorList>
    </citation>
    <scope>NUCLEOTIDE SEQUENCE [LARGE SCALE GENOMIC DNA]</scope>
    <source>
        <strain evidence="2">CGMCC 1.10223</strain>
    </source>
</reference>
<organism evidence="1 2">
    <name type="scientific">Paenibacillus algorifonticola</name>
    <dbReference type="NCBI Taxonomy" id="684063"/>
    <lineage>
        <taxon>Bacteria</taxon>
        <taxon>Bacillati</taxon>
        <taxon>Bacillota</taxon>
        <taxon>Bacilli</taxon>
        <taxon>Bacillales</taxon>
        <taxon>Paenibacillaceae</taxon>
        <taxon>Paenibacillus</taxon>
    </lineage>
</organism>
<dbReference type="EMBL" id="FONN01000006">
    <property type="protein sequence ID" value="SFE74445.1"/>
    <property type="molecule type" value="Genomic_DNA"/>
</dbReference>